<dbReference type="RefSeq" id="WP_208633930.1">
    <property type="nucleotide sequence ID" value="NZ_CP059319.1"/>
</dbReference>
<evidence type="ECO:0000313" key="2">
    <source>
        <dbReference type="Proteomes" id="UP000664914"/>
    </source>
</evidence>
<dbReference type="AlphaFoldDB" id="A0A975D7E4"/>
<evidence type="ECO:0000313" key="1">
    <source>
        <dbReference type="EMBL" id="QTH23666.1"/>
    </source>
</evidence>
<dbReference type="InterPro" id="IPR007554">
    <property type="entry name" value="Glycerophosphate_synth"/>
</dbReference>
<protein>
    <submittedName>
        <fullName evidence="1">CDP-glycerol glycerophosphotransferase family protein</fullName>
    </submittedName>
</protein>
<reference evidence="1" key="1">
    <citation type="submission" date="2020-07" db="EMBL/GenBank/DDBJ databases">
        <authorList>
            <person name="Camacho E."/>
        </authorList>
    </citation>
    <scope>NUCLEOTIDE SEQUENCE</scope>
    <source>
        <strain evidence="1">MPO218</strain>
    </source>
</reference>
<organism evidence="1 2">
    <name type="scientific">Rhizorhabdus wittichii</name>
    <dbReference type="NCBI Taxonomy" id="160791"/>
    <lineage>
        <taxon>Bacteria</taxon>
        <taxon>Pseudomonadati</taxon>
        <taxon>Pseudomonadota</taxon>
        <taxon>Alphaproteobacteria</taxon>
        <taxon>Sphingomonadales</taxon>
        <taxon>Sphingomonadaceae</taxon>
        <taxon>Rhizorhabdus</taxon>
    </lineage>
</organism>
<gene>
    <name evidence="1" type="ORF">HRJ34_09265</name>
</gene>
<dbReference type="EMBL" id="CP059319">
    <property type="protein sequence ID" value="QTH23666.1"/>
    <property type="molecule type" value="Genomic_DNA"/>
</dbReference>
<dbReference type="GO" id="GO:0016020">
    <property type="term" value="C:membrane"/>
    <property type="evidence" value="ECO:0007669"/>
    <property type="project" value="InterPro"/>
</dbReference>
<dbReference type="GO" id="GO:0047355">
    <property type="term" value="F:CDP-glycerol glycerophosphotransferase activity"/>
    <property type="evidence" value="ECO:0007669"/>
    <property type="project" value="InterPro"/>
</dbReference>
<proteinExistence type="predicted"/>
<name>A0A975D7E4_9SPHN</name>
<reference evidence="1" key="2">
    <citation type="submission" date="2021-04" db="EMBL/GenBank/DDBJ databases">
        <title>Isolation and genomic analysis of the ibuprofen-degrading bacterium Sphingomonas strain MPO218.</title>
        <authorList>
            <person name="Aulestia M."/>
            <person name="Flores A."/>
            <person name="Mangas E.L."/>
            <person name="Perez-Pulido A.J."/>
            <person name="Santero E."/>
            <person name="Camacho E.M."/>
        </authorList>
    </citation>
    <scope>NUCLEOTIDE SEQUENCE</scope>
    <source>
        <strain evidence="1">MPO218</strain>
    </source>
</reference>
<dbReference type="InterPro" id="IPR043148">
    <property type="entry name" value="TagF_C"/>
</dbReference>
<dbReference type="Gene3D" id="3.40.50.12580">
    <property type="match status" value="1"/>
</dbReference>
<sequence length="414" mass="45292">MAGQLIVARSGIGSAPGHQACDGEAVPARPADAVARLPRVAFLFNAQAHQILHGITTAEALALGWQVDVDILSASATHLDLARTLTQGESHGLLRFERIGPRLLHRTADLLRSAVPPKLLTLASVRRQLDRYDAIALPERTSTIMRRLGVVRPRLIHVDHGAGDRAAGFDRRIARFDFALVAGEKQRRRMLAEGLIRPGAHAVVGYPKFEAIDRLRDPHWTPFADDRPIILYNPHFSAKLGSWPRHGVAIVDAIVRDGRFNLIVAPHIRLCDNARARAAATAALAPYAGRPGVHVDLGSHRSIDMSYTTLADIYVGDVSSQVYEFLRTPRPALFVNSHGRAWQDDPDYAHWRFGPVVDGPEALVAGLDRAIAGHGDYAPEQRRAFADTFDLREGESHSRRAAAAIAGFLGARPR</sequence>
<dbReference type="Pfam" id="PF04464">
    <property type="entry name" value="Glyphos_transf"/>
    <property type="match status" value="1"/>
</dbReference>
<accession>A0A975D7E4</accession>
<dbReference type="Proteomes" id="UP000664914">
    <property type="component" value="Chromosome"/>
</dbReference>